<dbReference type="EMBL" id="JH159156">
    <property type="protein sequence ID" value="EGZ13626.1"/>
    <property type="molecule type" value="Genomic_DNA"/>
</dbReference>
<dbReference type="KEGG" id="psoj:PHYSODRAFT_547153"/>
<evidence type="ECO:0000313" key="3">
    <source>
        <dbReference type="Proteomes" id="UP000002640"/>
    </source>
</evidence>
<feature type="compositionally biased region" description="Acidic residues" evidence="1">
    <location>
        <begin position="53"/>
        <end position="65"/>
    </location>
</feature>
<dbReference type="RefSeq" id="XP_009531055.1">
    <property type="nucleotide sequence ID" value="XM_009532760.1"/>
</dbReference>
<dbReference type="OMA" id="AMTYYRF"/>
<feature type="compositionally biased region" description="Low complexity" evidence="1">
    <location>
        <begin position="106"/>
        <end position="120"/>
    </location>
</feature>
<name>G4ZV02_PHYSP</name>
<accession>G4ZV02</accession>
<sequence length="309" mass="33693">MEKLLTKIGAPSYLPTPAEVLDGVRWLRENPAIAAGVVVGLTSYSVAKYYEYGEDSDESDEENDENVDHQDNAPRASPEEIARSVTALHLGLLKIDATKRDRRHSAASSASTASSLASSGGLRSRASSVFDKAYHEEAAMTYYRIGQRLKMTRAVARAMARSSAGKRNSATIEKMVQTTKSRFGSAVGRPLGAAIATFMDSGVAFNTSSEFLFFDGEDDDGTMADSNELRVSEHFPRVPKPCEKVATKFFACFYEHGKQPAGQSDTEVGNVALETCKDSLLAYNACVDAEVAKSPKELFRVPEAYRMRE</sequence>
<evidence type="ECO:0000313" key="2">
    <source>
        <dbReference type="EMBL" id="EGZ13626.1"/>
    </source>
</evidence>
<evidence type="ECO:0000256" key="1">
    <source>
        <dbReference type="SAM" id="MobiDB-lite"/>
    </source>
</evidence>
<dbReference type="InParanoid" id="G4ZV02"/>
<feature type="compositionally biased region" description="Basic and acidic residues" evidence="1">
    <location>
        <begin position="66"/>
        <end position="78"/>
    </location>
</feature>
<feature type="region of interest" description="Disordered" evidence="1">
    <location>
        <begin position="101"/>
        <end position="120"/>
    </location>
</feature>
<protein>
    <recommendedName>
        <fullName evidence="4">CHCH domain-containing protein</fullName>
    </recommendedName>
</protein>
<feature type="region of interest" description="Disordered" evidence="1">
    <location>
        <begin position="53"/>
        <end position="78"/>
    </location>
</feature>
<dbReference type="Proteomes" id="UP000002640">
    <property type="component" value="Unassembled WGS sequence"/>
</dbReference>
<evidence type="ECO:0008006" key="4">
    <source>
        <dbReference type="Google" id="ProtNLM"/>
    </source>
</evidence>
<proteinExistence type="predicted"/>
<keyword evidence="3" id="KW-1185">Reference proteome</keyword>
<dbReference type="AlphaFoldDB" id="G4ZV02"/>
<gene>
    <name evidence="2" type="ORF">PHYSODRAFT_547153</name>
</gene>
<reference evidence="2 3" key="1">
    <citation type="journal article" date="2006" name="Science">
        <title>Phytophthora genome sequences uncover evolutionary origins and mechanisms of pathogenesis.</title>
        <authorList>
            <person name="Tyler B.M."/>
            <person name="Tripathy S."/>
            <person name="Zhang X."/>
            <person name="Dehal P."/>
            <person name="Jiang R.H."/>
            <person name="Aerts A."/>
            <person name="Arredondo F.D."/>
            <person name="Baxter L."/>
            <person name="Bensasson D."/>
            <person name="Beynon J.L."/>
            <person name="Chapman J."/>
            <person name="Damasceno C.M."/>
            <person name="Dorrance A.E."/>
            <person name="Dou D."/>
            <person name="Dickerman A.W."/>
            <person name="Dubchak I.L."/>
            <person name="Garbelotto M."/>
            <person name="Gijzen M."/>
            <person name="Gordon S.G."/>
            <person name="Govers F."/>
            <person name="Grunwald N.J."/>
            <person name="Huang W."/>
            <person name="Ivors K.L."/>
            <person name="Jones R.W."/>
            <person name="Kamoun S."/>
            <person name="Krampis K."/>
            <person name="Lamour K.H."/>
            <person name="Lee M.K."/>
            <person name="McDonald W.H."/>
            <person name="Medina M."/>
            <person name="Meijer H.J."/>
            <person name="Nordberg E.K."/>
            <person name="Maclean D.J."/>
            <person name="Ospina-Giraldo M.D."/>
            <person name="Morris P.F."/>
            <person name="Phuntumart V."/>
            <person name="Putnam N.H."/>
            <person name="Rash S."/>
            <person name="Rose J.K."/>
            <person name="Sakihama Y."/>
            <person name="Salamov A.A."/>
            <person name="Savidor A."/>
            <person name="Scheuring C.F."/>
            <person name="Smith B.M."/>
            <person name="Sobral B.W."/>
            <person name="Terry A."/>
            <person name="Torto-Alalibo T.A."/>
            <person name="Win J."/>
            <person name="Xu Z."/>
            <person name="Zhang H."/>
            <person name="Grigoriev I.V."/>
            <person name="Rokhsar D.S."/>
            <person name="Boore J.L."/>
        </authorList>
    </citation>
    <scope>NUCLEOTIDE SEQUENCE [LARGE SCALE GENOMIC DNA]</scope>
    <source>
        <strain evidence="2 3">P6497</strain>
    </source>
</reference>
<organism evidence="2 3">
    <name type="scientific">Phytophthora sojae (strain P6497)</name>
    <name type="common">Soybean stem and root rot agent</name>
    <name type="synonym">Phytophthora megasperma f. sp. glycines</name>
    <dbReference type="NCBI Taxonomy" id="1094619"/>
    <lineage>
        <taxon>Eukaryota</taxon>
        <taxon>Sar</taxon>
        <taxon>Stramenopiles</taxon>
        <taxon>Oomycota</taxon>
        <taxon>Peronosporomycetes</taxon>
        <taxon>Peronosporales</taxon>
        <taxon>Peronosporaceae</taxon>
        <taxon>Phytophthora</taxon>
    </lineage>
</organism>
<dbReference type="GeneID" id="20662621"/>